<dbReference type="Ensembl" id="ENSORLT00020001457.1">
    <property type="protein sequence ID" value="ENSORLP00020008271.1"/>
    <property type="gene ID" value="ENSORLG00020009170.1"/>
</dbReference>
<dbReference type="InterPro" id="IPR036404">
    <property type="entry name" value="Jacalin-like_lectin_dom_sf"/>
</dbReference>
<organism evidence="2 3">
    <name type="scientific">Oryzias latipes</name>
    <name type="common">Japanese rice fish</name>
    <name type="synonym">Japanese killifish</name>
    <dbReference type="NCBI Taxonomy" id="8090"/>
    <lineage>
        <taxon>Eukaryota</taxon>
        <taxon>Metazoa</taxon>
        <taxon>Chordata</taxon>
        <taxon>Craniata</taxon>
        <taxon>Vertebrata</taxon>
        <taxon>Euteleostomi</taxon>
        <taxon>Actinopterygii</taxon>
        <taxon>Neopterygii</taxon>
        <taxon>Teleostei</taxon>
        <taxon>Neoteleostei</taxon>
        <taxon>Acanthomorphata</taxon>
        <taxon>Ovalentaria</taxon>
        <taxon>Atherinomorphae</taxon>
        <taxon>Beloniformes</taxon>
        <taxon>Adrianichthyidae</taxon>
        <taxon>Oryziinae</taxon>
        <taxon>Oryzias</taxon>
    </lineage>
</organism>
<dbReference type="PROSITE" id="PS51752">
    <property type="entry name" value="JACALIN_LECTIN"/>
    <property type="match status" value="1"/>
</dbReference>
<evidence type="ECO:0000313" key="3">
    <source>
        <dbReference type="Proteomes" id="UP000265180"/>
    </source>
</evidence>
<proteinExistence type="predicted"/>
<dbReference type="InterPro" id="IPR001229">
    <property type="entry name" value="Jacalin-like_lectin_dom"/>
</dbReference>
<feature type="domain" description="Jacalin-type lectin" evidence="1">
    <location>
        <begin position="4"/>
        <end position="144"/>
    </location>
</feature>
<dbReference type="Gene3D" id="2.100.10.30">
    <property type="entry name" value="Jacalin-like lectin domain"/>
    <property type="match status" value="1"/>
</dbReference>
<reference evidence="2" key="3">
    <citation type="submission" date="2025-08" db="UniProtKB">
        <authorList>
            <consortium name="Ensembl"/>
        </authorList>
    </citation>
    <scope>IDENTIFICATION</scope>
    <source>
        <strain evidence="2">HNI</strain>
    </source>
</reference>
<evidence type="ECO:0000313" key="2">
    <source>
        <dbReference type="Ensembl" id="ENSORLP00020008271.1"/>
    </source>
</evidence>
<name>A0A3P9KIK3_ORYLA</name>
<dbReference type="SUPFAM" id="SSF51101">
    <property type="entry name" value="Mannose-binding lectins"/>
    <property type="match status" value="1"/>
</dbReference>
<dbReference type="Proteomes" id="UP000265180">
    <property type="component" value="Chromosome 19"/>
</dbReference>
<reference evidence="2 3" key="2">
    <citation type="submission" date="2017-04" db="EMBL/GenBank/DDBJ databases">
        <title>CpG methylation of centromeres and impact of large insertions on vertebrate speciation.</title>
        <authorList>
            <person name="Ichikawa K."/>
            <person name="Yoshimura J."/>
            <person name="Morishita S."/>
        </authorList>
    </citation>
    <scope>NUCLEOTIDE SEQUENCE</scope>
    <source>
        <strain evidence="2 3">HNI</strain>
    </source>
</reference>
<dbReference type="PANTHER" id="PTHR34007:SF1">
    <property type="entry name" value="AEROLYSIN-LIKE PROTEIN-RELATED"/>
    <property type="match status" value="1"/>
</dbReference>
<dbReference type="InterPro" id="IPR053280">
    <property type="entry name" value="Aerolysin-like_pore-former"/>
</dbReference>
<dbReference type="PANTHER" id="PTHR34007">
    <property type="entry name" value="AEROLYSIN-LIKE PROTEIN-RELATED"/>
    <property type="match status" value="1"/>
</dbReference>
<protein>
    <recommendedName>
        <fullName evidence="1">Jacalin-type lectin domain-containing protein</fullName>
    </recommendedName>
</protein>
<dbReference type="AlphaFoldDB" id="A0A3P9KIK3"/>
<dbReference type="Pfam" id="PF01419">
    <property type="entry name" value="Jacalin"/>
    <property type="match status" value="1"/>
</dbReference>
<reference evidence="2" key="4">
    <citation type="submission" date="2025-09" db="UniProtKB">
        <authorList>
            <consortium name="Ensembl"/>
        </authorList>
    </citation>
    <scope>IDENTIFICATION</scope>
    <source>
        <strain evidence="2">HNI</strain>
    </source>
</reference>
<evidence type="ECO:0000259" key="1">
    <source>
        <dbReference type="PROSITE" id="PS51752"/>
    </source>
</evidence>
<accession>A0A3P9KIK3</accession>
<reference key="1">
    <citation type="journal article" date="2007" name="Nature">
        <title>The medaka draft genome and insights into vertebrate genome evolution.</title>
        <authorList>
            <person name="Kasahara M."/>
            <person name="Naruse K."/>
            <person name="Sasaki S."/>
            <person name="Nakatani Y."/>
            <person name="Qu W."/>
            <person name="Ahsan B."/>
            <person name="Yamada T."/>
            <person name="Nagayasu Y."/>
            <person name="Doi K."/>
            <person name="Kasai Y."/>
            <person name="Jindo T."/>
            <person name="Kobayashi D."/>
            <person name="Shimada A."/>
            <person name="Toyoda A."/>
            <person name="Kuroki Y."/>
            <person name="Fujiyama A."/>
            <person name="Sasaki T."/>
            <person name="Shimizu A."/>
            <person name="Asakawa S."/>
            <person name="Shimizu N."/>
            <person name="Hashimoto S."/>
            <person name="Yang J."/>
            <person name="Lee Y."/>
            <person name="Matsushima K."/>
            <person name="Sugano S."/>
            <person name="Sakaizumi M."/>
            <person name="Narita T."/>
            <person name="Ohishi K."/>
            <person name="Haga S."/>
            <person name="Ohta F."/>
            <person name="Nomoto H."/>
            <person name="Nogata K."/>
            <person name="Morishita T."/>
            <person name="Endo T."/>
            <person name="Shin-I T."/>
            <person name="Takeda H."/>
            <person name="Morishita S."/>
            <person name="Kohara Y."/>
        </authorList>
    </citation>
    <scope>NUCLEOTIDE SEQUENCE [LARGE SCALE GENOMIC DNA]</scope>
    <source>
        <strain>Hd-rR</strain>
    </source>
</reference>
<sequence>MPYVAPVEVVGGQGGGPCSFDGAQNGAVLKKLDVWAGPTQVRCIKVQMSDGNERMFGREGDNHYSFTFEDGEKFTSLTLWPNNAGNRLGGIKFTTSNNRSFEAFMTNGKPSVPAREADVGSGICFGVQAGDKLAIPAHQANEASHFLLGGGNWEGTNGFHLVHLRHYFSKPNDKSQILPVLMSHTLFGLMVYPAAWMHCKTSLRWNT</sequence>